<dbReference type="Proteomes" id="UP000001055">
    <property type="component" value="Unassembled WGS sequence"/>
</dbReference>
<dbReference type="Gene3D" id="1.10.630.10">
    <property type="entry name" value="Cytochrome P450"/>
    <property type="match status" value="1"/>
</dbReference>
<dbReference type="InterPro" id="IPR036396">
    <property type="entry name" value="Cyt_P450_sf"/>
</dbReference>
<proteinExistence type="predicted"/>
<dbReference type="GO" id="GO:0016705">
    <property type="term" value="F:oxidoreductase activity, acting on paired donors, with incorporation or reduction of molecular oxygen"/>
    <property type="evidence" value="ECO:0007669"/>
    <property type="project" value="InterPro"/>
</dbReference>
<organism evidence="1 2">
    <name type="scientific">Phaeosphaeria nodorum (strain SN15 / ATCC MYA-4574 / FGSC 10173)</name>
    <name type="common">Glume blotch fungus</name>
    <name type="synonym">Parastagonospora nodorum</name>
    <dbReference type="NCBI Taxonomy" id="321614"/>
    <lineage>
        <taxon>Eukaryota</taxon>
        <taxon>Fungi</taxon>
        <taxon>Dikarya</taxon>
        <taxon>Ascomycota</taxon>
        <taxon>Pezizomycotina</taxon>
        <taxon>Dothideomycetes</taxon>
        <taxon>Pleosporomycetidae</taxon>
        <taxon>Pleosporales</taxon>
        <taxon>Pleosporineae</taxon>
        <taxon>Phaeosphaeriaceae</taxon>
        <taxon>Parastagonospora</taxon>
    </lineage>
</organism>
<dbReference type="InParanoid" id="Q0UEF1"/>
<dbReference type="GO" id="GO:0004497">
    <property type="term" value="F:monooxygenase activity"/>
    <property type="evidence" value="ECO:0007669"/>
    <property type="project" value="InterPro"/>
</dbReference>
<evidence type="ECO:0000313" key="2">
    <source>
        <dbReference type="Proteomes" id="UP000001055"/>
    </source>
</evidence>
<dbReference type="AlphaFoldDB" id="Q0UEF1"/>
<dbReference type="KEGG" id="pno:SNOG_09863"/>
<dbReference type="RefSeq" id="XP_001800149.1">
    <property type="nucleotide sequence ID" value="XM_001800097.1"/>
</dbReference>
<dbReference type="GO" id="GO:0020037">
    <property type="term" value="F:heme binding"/>
    <property type="evidence" value="ECO:0007669"/>
    <property type="project" value="InterPro"/>
</dbReference>
<dbReference type="SUPFAM" id="SSF48264">
    <property type="entry name" value="Cytochrome P450"/>
    <property type="match status" value="1"/>
</dbReference>
<dbReference type="GeneID" id="5977054"/>
<dbReference type="EMBL" id="CH445339">
    <property type="protein sequence ID" value="EAT83128.1"/>
    <property type="molecule type" value="Genomic_DNA"/>
</dbReference>
<reference evidence="2" key="1">
    <citation type="journal article" date="2007" name="Plant Cell">
        <title>Dothideomycete-plant interactions illuminated by genome sequencing and EST analysis of the wheat pathogen Stagonospora nodorum.</title>
        <authorList>
            <person name="Hane J.K."/>
            <person name="Lowe R.G."/>
            <person name="Solomon P.S."/>
            <person name="Tan K.C."/>
            <person name="Schoch C.L."/>
            <person name="Spatafora J.W."/>
            <person name="Crous P.W."/>
            <person name="Kodira C."/>
            <person name="Birren B.W."/>
            <person name="Galagan J.E."/>
            <person name="Torriani S.F."/>
            <person name="McDonald B.A."/>
            <person name="Oliver R.P."/>
        </authorList>
    </citation>
    <scope>NUCLEOTIDE SEQUENCE [LARGE SCALE GENOMIC DNA]</scope>
    <source>
        <strain evidence="2">SN15 / ATCC MYA-4574 / FGSC 10173</strain>
    </source>
</reference>
<protein>
    <recommendedName>
        <fullName evidence="3">Cytochrome P450</fullName>
    </recommendedName>
</protein>
<sequence>MSFSIVGAIISVKPKEPQFFLSLAKKYGSSSCRSMINDVANITLQANQSIRVSPTLLLFPRPSALKDIFWDLRCNQKAVRYNSPALGPPHLFTTVDGNEHRALRKGLSSAPWAIDPLKNAWESRFDDKFNLFVAKMREHAAAKRSIFLSDKGSEFAADIMSMIAFGDPFGFGSV</sequence>
<accession>Q0UEF1</accession>
<evidence type="ECO:0000313" key="1">
    <source>
        <dbReference type="EMBL" id="EAT83128.1"/>
    </source>
</evidence>
<name>Q0UEF1_PHANO</name>
<evidence type="ECO:0008006" key="3">
    <source>
        <dbReference type="Google" id="ProtNLM"/>
    </source>
</evidence>
<dbReference type="GO" id="GO:0005506">
    <property type="term" value="F:iron ion binding"/>
    <property type="evidence" value="ECO:0007669"/>
    <property type="project" value="InterPro"/>
</dbReference>
<gene>
    <name evidence="1" type="ORF">SNOG_09863</name>
</gene>